<dbReference type="KEGG" id="bfz:BAU07_01890"/>
<feature type="chain" id="PRO_5008259163" description="DUF3313 domain-containing protein" evidence="1">
    <location>
        <begin position="26"/>
        <end position="228"/>
    </location>
</feature>
<accession>A0A193GKQ3</accession>
<evidence type="ECO:0000313" key="3">
    <source>
        <dbReference type="Proteomes" id="UP000091926"/>
    </source>
</evidence>
<proteinExistence type="predicted"/>
<organism evidence="2 3">
    <name type="scientific">Bordetella flabilis</name>
    <dbReference type="NCBI Taxonomy" id="463014"/>
    <lineage>
        <taxon>Bacteria</taxon>
        <taxon>Pseudomonadati</taxon>
        <taxon>Pseudomonadota</taxon>
        <taxon>Betaproteobacteria</taxon>
        <taxon>Burkholderiales</taxon>
        <taxon>Alcaligenaceae</taxon>
        <taxon>Bordetella</taxon>
    </lineage>
</organism>
<feature type="signal peptide" evidence="1">
    <location>
        <begin position="1"/>
        <end position="25"/>
    </location>
</feature>
<dbReference type="Pfam" id="PF11769">
    <property type="entry name" value="DUF3313"/>
    <property type="match status" value="1"/>
</dbReference>
<dbReference type="PROSITE" id="PS51257">
    <property type="entry name" value="PROKAR_LIPOPROTEIN"/>
    <property type="match status" value="1"/>
</dbReference>
<name>A0A193GKQ3_9BORD</name>
<sequence>MIPHLIRLVCVGALATLLMSGCANTNKPTDSGFLKDYSRLKTEDVPGGGTRRAYVSPDFTPSRYNAILLQPVVYYPDPQPTEEVPMETLASIRSYVETSVRQKFGQQVMLTDKPGAGVANVRIAITAVGAETQALKAYQYIPIGLAITGVVAVAEGGRPKDATIAMETSVTDSMTDELLYAAVRGGTGKRIEAASQGAGGVEPADLQPLIDTWADGAAQEIGKYVAQK</sequence>
<keyword evidence="3" id="KW-1185">Reference proteome</keyword>
<dbReference type="AlphaFoldDB" id="A0A193GKQ3"/>
<dbReference type="STRING" id="463014.BAU07_01890"/>
<evidence type="ECO:0000313" key="2">
    <source>
        <dbReference type="EMBL" id="ANN80158.1"/>
    </source>
</evidence>
<evidence type="ECO:0000256" key="1">
    <source>
        <dbReference type="SAM" id="SignalP"/>
    </source>
</evidence>
<dbReference type="InterPro" id="IPR021747">
    <property type="entry name" value="DUF3313"/>
</dbReference>
<protein>
    <recommendedName>
        <fullName evidence="4">DUF3313 domain-containing protein</fullName>
    </recommendedName>
</protein>
<dbReference type="EMBL" id="CP016172">
    <property type="protein sequence ID" value="ANN80158.1"/>
    <property type="molecule type" value="Genomic_DNA"/>
</dbReference>
<evidence type="ECO:0008006" key="4">
    <source>
        <dbReference type="Google" id="ProtNLM"/>
    </source>
</evidence>
<dbReference type="Proteomes" id="UP000091926">
    <property type="component" value="Chromosome"/>
</dbReference>
<keyword evidence="1" id="KW-0732">Signal</keyword>
<reference evidence="2 3" key="1">
    <citation type="submission" date="2016-06" db="EMBL/GenBank/DDBJ databases">
        <title>Complete genome sequences of Bordetella bronchialis and Bordetella flabilis.</title>
        <authorList>
            <person name="LiPuma J.J."/>
            <person name="Spilker T."/>
        </authorList>
    </citation>
    <scope>NUCLEOTIDE SEQUENCE [LARGE SCALE GENOMIC DNA]</scope>
    <source>
        <strain evidence="2 3">AU10664</strain>
    </source>
</reference>
<dbReference type="RefSeq" id="WP_066664553.1">
    <property type="nucleotide sequence ID" value="NZ_CBCSCL010000025.1"/>
</dbReference>
<gene>
    <name evidence="2" type="ORF">BAU07_01890</name>
</gene>
<dbReference type="OrthoDB" id="5565234at2"/>